<dbReference type="AlphaFoldDB" id="A0AAE3L1J9"/>
<evidence type="ECO:0000313" key="4">
    <source>
        <dbReference type="Proteomes" id="UP001204445"/>
    </source>
</evidence>
<dbReference type="InterPro" id="IPR036591">
    <property type="entry name" value="YggU-like_sf"/>
</dbReference>
<evidence type="ECO:0000256" key="1">
    <source>
        <dbReference type="ARBA" id="ARBA00010364"/>
    </source>
</evidence>
<dbReference type="RefSeq" id="WP_259054907.1">
    <property type="nucleotide sequence ID" value="NZ_JANUCT010000007.1"/>
</dbReference>
<dbReference type="GO" id="GO:0005737">
    <property type="term" value="C:cytoplasm"/>
    <property type="evidence" value="ECO:0007669"/>
    <property type="project" value="TreeGrafter"/>
</dbReference>
<comment type="caution">
    <text evidence="3">The sequence shown here is derived from an EMBL/GenBank/DDBJ whole genome shotgun (WGS) entry which is preliminary data.</text>
</comment>
<dbReference type="Gene3D" id="3.30.1200.10">
    <property type="entry name" value="YggU-like"/>
    <property type="match status" value="1"/>
</dbReference>
<reference evidence="3" key="1">
    <citation type="submission" date="2022-08" db="EMBL/GenBank/DDBJ databases">
        <title>Genomic Encyclopedia of Type Strains, Phase III (KMG-III): the genomes of soil and plant-associated and newly described type strains.</title>
        <authorList>
            <person name="Whitman W."/>
        </authorList>
    </citation>
    <scope>NUCLEOTIDE SEQUENCE</scope>
    <source>
        <strain evidence="3">HMT 1</strain>
    </source>
</reference>
<keyword evidence="4" id="KW-1185">Reference proteome</keyword>
<protein>
    <recommendedName>
        <fullName evidence="2">UPF0235 protein J2T55_001286</fullName>
    </recommendedName>
</protein>
<evidence type="ECO:0000313" key="3">
    <source>
        <dbReference type="EMBL" id="MCS3903266.1"/>
    </source>
</evidence>
<dbReference type="InterPro" id="IPR003746">
    <property type="entry name" value="DUF167"/>
</dbReference>
<name>A0AAE3L1J9_9GAMM</name>
<organism evidence="3 4">
    <name type="scientific">Methylohalomonas lacus</name>
    <dbReference type="NCBI Taxonomy" id="398773"/>
    <lineage>
        <taxon>Bacteria</taxon>
        <taxon>Pseudomonadati</taxon>
        <taxon>Pseudomonadota</taxon>
        <taxon>Gammaproteobacteria</taxon>
        <taxon>Methylohalomonadales</taxon>
        <taxon>Methylohalomonadaceae</taxon>
        <taxon>Methylohalomonas</taxon>
    </lineage>
</organism>
<dbReference type="PANTHER" id="PTHR13420:SF7">
    <property type="entry name" value="UPF0235 PROTEIN C15ORF40"/>
    <property type="match status" value="1"/>
</dbReference>
<dbReference type="Pfam" id="PF02594">
    <property type="entry name" value="DUF167"/>
    <property type="match status" value="1"/>
</dbReference>
<accession>A0AAE3L1J9</accession>
<dbReference type="SUPFAM" id="SSF69786">
    <property type="entry name" value="YggU-like"/>
    <property type="match status" value="1"/>
</dbReference>
<dbReference type="EMBL" id="JANUCT010000007">
    <property type="protein sequence ID" value="MCS3903266.1"/>
    <property type="molecule type" value="Genomic_DNA"/>
</dbReference>
<dbReference type="PANTHER" id="PTHR13420">
    <property type="entry name" value="UPF0235 PROTEIN C15ORF40"/>
    <property type="match status" value="1"/>
</dbReference>
<dbReference type="HAMAP" id="MF_00634">
    <property type="entry name" value="UPF0235"/>
    <property type="match status" value="1"/>
</dbReference>
<proteinExistence type="inferred from homology"/>
<dbReference type="NCBIfam" id="TIGR00251">
    <property type="entry name" value="DUF167 family protein"/>
    <property type="match status" value="1"/>
</dbReference>
<evidence type="ECO:0000256" key="2">
    <source>
        <dbReference type="HAMAP-Rule" id="MF_00634"/>
    </source>
</evidence>
<sequence>MNPAAWYRWRADQLLLDCRLKPRGRANRVLGLRQGRLQVQVKAPPVDGKANAALCSLLATEFQLPRQHAELVSGARGPNKTVALHQPAVLPDWFSELSQSPA</sequence>
<comment type="similarity">
    <text evidence="1 2">Belongs to the UPF0235 family.</text>
</comment>
<gene>
    <name evidence="3" type="ORF">J2T55_001286</name>
</gene>
<dbReference type="SMART" id="SM01152">
    <property type="entry name" value="DUF167"/>
    <property type="match status" value="1"/>
</dbReference>
<dbReference type="Proteomes" id="UP001204445">
    <property type="component" value="Unassembled WGS sequence"/>
</dbReference>